<dbReference type="PANTHER" id="PTHR43667">
    <property type="entry name" value="CYCLOPROPANE-FATTY-ACYL-PHOSPHOLIPID SYNTHASE"/>
    <property type="match status" value="1"/>
</dbReference>
<dbReference type="GO" id="GO:0032259">
    <property type="term" value="P:methylation"/>
    <property type="evidence" value="ECO:0007669"/>
    <property type="project" value="UniProtKB-KW"/>
</dbReference>
<dbReference type="Gene3D" id="3.40.50.150">
    <property type="entry name" value="Vaccinia Virus protein VP39"/>
    <property type="match status" value="1"/>
</dbReference>
<evidence type="ECO:0000256" key="2">
    <source>
        <dbReference type="ARBA" id="ARBA00022603"/>
    </source>
</evidence>
<dbReference type="AlphaFoldDB" id="A0A2W5SUD2"/>
<dbReference type="GO" id="GO:0008610">
    <property type="term" value="P:lipid biosynthetic process"/>
    <property type="evidence" value="ECO:0007669"/>
    <property type="project" value="InterPro"/>
</dbReference>
<dbReference type="GO" id="GO:0008168">
    <property type="term" value="F:methyltransferase activity"/>
    <property type="evidence" value="ECO:0007669"/>
    <property type="project" value="UniProtKB-KW"/>
</dbReference>
<dbReference type="InterPro" id="IPR003333">
    <property type="entry name" value="CMAS"/>
</dbReference>
<name>A0A2W5SUD2_9CORY</name>
<evidence type="ECO:0000256" key="5">
    <source>
        <dbReference type="ARBA" id="ARBA00023098"/>
    </source>
</evidence>
<dbReference type="SMART" id="SM00828">
    <property type="entry name" value="PKS_MT"/>
    <property type="match status" value="1"/>
</dbReference>
<dbReference type="Pfam" id="PF02353">
    <property type="entry name" value="CMAS"/>
    <property type="match status" value="1"/>
</dbReference>
<keyword evidence="5" id="KW-0443">Lipid metabolism</keyword>
<dbReference type="PANTHER" id="PTHR43667:SF1">
    <property type="entry name" value="CYCLOPROPANE-FATTY-ACYL-PHOSPHOLIPID SYNTHASE"/>
    <property type="match status" value="1"/>
</dbReference>
<evidence type="ECO:0000256" key="1">
    <source>
        <dbReference type="ARBA" id="ARBA00010815"/>
    </source>
</evidence>
<feature type="domain" description="Polyketide synthase-like methyltransferase" evidence="6">
    <location>
        <begin position="197"/>
        <end position="431"/>
    </location>
</feature>
<evidence type="ECO:0000313" key="8">
    <source>
        <dbReference type="Proteomes" id="UP000249432"/>
    </source>
</evidence>
<dbReference type="CDD" id="cd02440">
    <property type="entry name" value="AdoMet_MTases"/>
    <property type="match status" value="1"/>
</dbReference>
<dbReference type="SUPFAM" id="SSF53335">
    <property type="entry name" value="S-adenosyl-L-methionine-dependent methyltransferases"/>
    <property type="match status" value="1"/>
</dbReference>
<keyword evidence="4" id="KW-0949">S-adenosyl-L-methionine</keyword>
<comment type="caution">
    <text evidence="7">The sequence shown here is derived from an EMBL/GenBank/DDBJ whole genome shotgun (WGS) entry which is preliminary data.</text>
</comment>
<evidence type="ECO:0000256" key="3">
    <source>
        <dbReference type="ARBA" id="ARBA00022679"/>
    </source>
</evidence>
<dbReference type="InterPro" id="IPR029063">
    <property type="entry name" value="SAM-dependent_MTases_sf"/>
</dbReference>
<sequence length="468" mass="51476">MVKISGLARHATSMVGADPTIMSALLSTPLTKLIRPTSHPMTVGEIIDAIAGFPIRVTAFDGSSAGGTDGAATSAGASGEMGIHITKDGLAYIATAPGELGLARAYLTDNLRVSGTHPANPYDLFGVLRTVRLKKLSSSTVRRIIGSLAAMDAFRNLPQPPQEMVPFWQRAIDGLSRHSQQRDAESISHHYDVSNRFYELFLGPSMTYTCAYYPDPSATLEEAQENKYRLIFDKLRVQPGDTLLDVGCGWGGMVRYAARHGVKAIGATLSREQAEWANEEIARQGLSDLAEVRFQDYRDIPESDFDAISAIGILEHIGTANYHDFFSFLFNKLRPGGLILNHCITRPINEAKTNAGPFLDRYIFPDGELHCSGNIIANMQGAGFEVMHEENLRPHYTRTLKAWCNNLEKNWDAACEEVSEATAKLYGVYMAGSAWGFDHNIVQLHQALGVKPLQNGTMAVPERQWWES</sequence>
<comment type="similarity">
    <text evidence="1">Belongs to the CFA/CMAS family.</text>
</comment>
<evidence type="ECO:0000256" key="4">
    <source>
        <dbReference type="ARBA" id="ARBA00022691"/>
    </source>
</evidence>
<protein>
    <submittedName>
        <fullName evidence="7">SAM-dependent methyltransferase</fullName>
    </submittedName>
</protein>
<proteinExistence type="inferred from homology"/>
<reference evidence="7 8" key="1">
    <citation type="submission" date="2017-08" db="EMBL/GenBank/DDBJ databases">
        <title>Infants hospitalized years apart are colonized by the same room-sourced microbial strains.</title>
        <authorList>
            <person name="Brooks B."/>
            <person name="Olm M.R."/>
            <person name="Firek B.A."/>
            <person name="Baker R."/>
            <person name="Thomas B.C."/>
            <person name="Morowitz M.J."/>
            <person name="Banfield J.F."/>
        </authorList>
    </citation>
    <scope>NUCLEOTIDE SEQUENCE [LARGE SCALE GENOMIC DNA]</scope>
    <source>
        <strain evidence="7">S2_003_000_R1_3</strain>
    </source>
</reference>
<dbReference type="EMBL" id="QFRA01000001">
    <property type="protein sequence ID" value="PZR06879.1"/>
    <property type="molecule type" value="Genomic_DNA"/>
</dbReference>
<evidence type="ECO:0000313" key="7">
    <source>
        <dbReference type="EMBL" id="PZR06879.1"/>
    </source>
</evidence>
<dbReference type="InterPro" id="IPR020803">
    <property type="entry name" value="MeTfrase_dom"/>
</dbReference>
<keyword evidence="2 7" id="KW-0489">Methyltransferase</keyword>
<organism evidence="7 8">
    <name type="scientific">Corynebacterium kroppenstedtii</name>
    <dbReference type="NCBI Taxonomy" id="161879"/>
    <lineage>
        <taxon>Bacteria</taxon>
        <taxon>Bacillati</taxon>
        <taxon>Actinomycetota</taxon>
        <taxon>Actinomycetes</taxon>
        <taxon>Mycobacteriales</taxon>
        <taxon>Corynebacteriaceae</taxon>
        <taxon>Corynebacterium</taxon>
    </lineage>
</organism>
<evidence type="ECO:0000259" key="6">
    <source>
        <dbReference type="SMART" id="SM00828"/>
    </source>
</evidence>
<accession>A0A2W5SUD2</accession>
<dbReference type="InterPro" id="IPR050723">
    <property type="entry name" value="CFA/CMAS"/>
</dbReference>
<keyword evidence="3 7" id="KW-0808">Transferase</keyword>
<gene>
    <name evidence="7" type="ORF">DI525_01035</name>
</gene>
<dbReference type="Proteomes" id="UP000249432">
    <property type="component" value="Unassembled WGS sequence"/>
</dbReference>
<dbReference type="PIRSF" id="PIRSF003085">
    <property type="entry name" value="CMAS"/>
    <property type="match status" value="1"/>
</dbReference>